<dbReference type="EMBL" id="QRMS01000001">
    <property type="protein sequence ID" value="RHJ89991.1"/>
    <property type="molecule type" value="Genomic_DNA"/>
</dbReference>
<keyword evidence="3" id="KW-1185">Reference proteome</keyword>
<feature type="transmembrane region" description="Helical" evidence="1">
    <location>
        <begin position="21"/>
        <end position="40"/>
    </location>
</feature>
<sequence>MIYGYYLGKNENVVKSAKNIAVFDTIASMLAALANIPSMSVGRATLDTAGPWLMFIYLVNVFNGMLAGIMFFYVAGKEYSEKAVNEGAGKPIGPLLVIMGKFIFVPLALIALIAGAIFGGIG</sequence>
<keyword evidence="1" id="KW-1133">Transmembrane helix</keyword>
<comment type="caution">
    <text evidence="2">The sequence shown here is derived from an EMBL/GenBank/DDBJ whole genome shotgun (WGS) entry which is preliminary data.</text>
</comment>
<evidence type="ECO:0008006" key="4">
    <source>
        <dbReference type="Google" id="ProtNLM"/>
    </source>
</evidence>
<dbReference type="SUPFAM" id="SSF161070">
    <property type="entry name" value="SNF-like"/>
    <property type="match status" value="1"/>
</dbReference>
<feature type="transmembrane region" description="Helical" evidence="1">
    <location>
        <begin position="95"/>
        <end position="121"/>
    </location>
</feature>
<keyword evidence="1" id="KW-0472">Membrane</keyword>
<proteinExistence type="predicted"/>
<dbReference type="InterPro" id="IPR037272">
    <property type="entry name" value="SNS_sf"/>
</dbReference>
<name>A0A415E8A4_9FIRM</name>
<accession>A0A415E8A4</accession>
<reference evidence="2 3" key="1">
    <citation type="submission" date="2018-08" db="EMBL/GenBank/DDBJ databases">
        <title>A genome reference for cultivated species of the human gut microbiota.</title>
        <authorList>
            <person name="Zou Y."/>
            <person name="Xue W."/>
            <person name="Luo G."/>
        </authorList>
    </citation>
    <scope>NUCLEOTIDE SEQUENCE [LARGE SCALE GENOMIC DNA]</scope>
    <source>
        <strain evidence="2 3">AM07-24</strain>
    </source>
</reference>
<keyword evidence="1" id="KW-0812">Transmembrane</keyword>
<evidence type="ECO:0000256" key="1">
    <source>
        <dbReference type="SAM" id="Phobius"/>
    </source>
</evidence>
<feature type="transmembrane region" description="Helical" evidence="1">
    <location>
        <begin position="52"/>
        <end position="74"/>
    </location>
</feature>
<evidence type="ECO:0000313" key="3">
    <source>
        <dbReference type="Proteomes" id="UP000284841"/>
    </source>
</evidence>
<organism evidence="2 3">
    <name type="scientific">Emergencia timonensis</name>
    <dbReference type="NCBI Taxonomy" id="1776384"/>
    <lineage>
        <taxon>Bacteria</taxon>
        <taxon>Bacillati</taxon>
        <taxon>Bacillota</taxon>
        <taxon>Clostridia</taxon>
        <taxon>Peptostreptococcales</taxon>
        <taxon>Anaerovoracaceae</taxon>
        <taxon>Emergencia</taxon>
    </lineage>
</organism>
<dbReference type="AlphaFoldDB" id="A0A415E8A4"/>
<gene>
    <name evidence="2" type="ORF">DW099_05420</name>
</gene>
<evidence type="ECO:0000313" key="2">
    <source>
        <dbReference type="EMBL" id="RHJ89991.1"/>
    </source>
</evidence>
<protein>
    <recommendedName>
        <fullName evidence="4">Sodium-dependent transporter</fullName>
    </recommendedName>
</protein>
<dbReference type="Proteomes" id="UP000284841">
    <property type="component" value="Unassembled WGS sequence"/>
</dbReference>
<dbReference type="STRING" id="1776384.GCA_900086585_03384"/>